<dbReference type="EMBL" id="MSDS01000065">
    <property type="protein sequence ID" value="OPE56570.1"/>
    <property type="molecule type" value="Genomic_DNA"/>
</dbReference>
<comment type="caution">
    <text evidence="1">The sequence shown here is derived from an EMBL/GenBank/DDBJ whole genome shotgun (WGS) entry which is preliminary data.</text>
</comment>
<organism evidence="1 2">
    <name type="scientific">Pseudomonas syringae pv. tomato</name>
    <dbReference type="NCBI Taxonomy" id="323"/>
    <lineage>
        <taxon>Bacteria</taxon>
        <taxon>Pseudomonadati</taxon>
        <taxon>Pseudomonadota</taxon>
        <taxon>Gammaproteobacteria</taxon>
        <taxon>Pseudomonadales</taxon>
        <taxon>Pseudomonadaceae</taxon>
        <taxon>Pseudomonas</taxon>
    </lineage>
</organism>
<evidence type="ECO:0000313" key="1">
    <source>
        <dbReference type="EMBL" id="OPE56570.1"/>
    </source>
</evidence>
<gene>
    <name evidence="1" type="ORF">BTW15_29285</name>
</gene>
<name>A0AB36KJI9_PSEUB</name>
<protein>
    <submittedName>
        <fullName evidence="1">Uncharacterized protein</fullName>
    </submittedName>
</protein>
<dbReference type="AlphaFoldDB" id="A0AB36KJI9"/>
<dbReference type="Proteomes" id="UP000189855">
    <property type="component" value="Unassembled WGS sequence"/>
</dbReference>
<accession>A0AB36KJI9</accession>
<proteinExistence type="predicted"/>
<reference evidence="1 2" key="1">
    <citation type="journal article" date="2017" name="Mol. Ecol.">
        <title>Adaptation of the pathogen, Pseudomonas syringae, during experimental evolution on a native vs. alternative host plant.</title>
        <authorList>
            <person name="Meaden S."/>
            <person name="Koskella B."/>
        </authorList>
    </citation>
    <scope>NUCLEOTIDE SEQUENCE [LARGE SCALE GENOMIC DNA]</scope>
    <source>
        <strain evidence="1 2">PT23</strain>
    </source>
</reference>
<evidence type="ECO:0000313" key="2">
    <source>
        <dbReference type="Proteomes" id="UP000189855"/>
    </source>
</evidence>
<sequence length="69" mass="7469">MKILSNYSSSALERSTLRLASGVSEAIDAECSYRPSNVSHKTWITEAVTERLARINSSFCSKSAKGTNG</sequence>